<evidence type="ECO:0000313" key="3">
    <source>
        <dbReference type="Proteomes" id="UP001642409"/>
    </source>
</evidence>
<reference evidence="2 3" key="1">
    <citation type="submission" date="2024-07" db="EMBL/GenBank/DDBJ databases">
        <authorList>
            <person name="Akdeniz Z."/>
        </authorList>
    </citation>
    <scope>NUCLEOTIDE SEQUENCE [LARGE SCALE GENOMIC DNA]</scope>
</reference>
<keyword evidence="1" id="KW-0175">Coiled coil</keyword>
<keyword evidence="3" id="KW-1185">Reference proteome</keyword>
<evidence type="ECO:0000313" key="2">
    <source>
        <dbReference type="EMBL" id="CAL5994446.1"/>
    </source>
</evidence>
<accession>A0ABP1HPU6</accession>
<proteinExistence type="predicted"/>
<organism evidence="2 3">
    <name type="scientific">Hexamita inflata</name>
    <dbReference type="NCBI Taxonomy" id="28002"/>
    <lineage>
        <taxon>Eukaryota</taxon>
        <taxon>Metamonada</taxon>
        <taxon>Diplomonadida</taxon>
        <taxon>Hexamitidae</taxon>
        <taxon>Hexamitinae</taxon>
        <taxon>Hexamita</taxon>
    </lineage>
</organism>
<dbReference type="EMBL" id="CAXDID020000031">
    <property type="protein sequence ID" value="CAL5994446.1"/>
    <property type="molecule type" value="Genomic_DNA"/>
</dbReference>
<name>A0ABP1HPU6_9EUKA</name>
<feature type="coiled-coil region" evidence="1">
    <location>
        <begin position="128"/>
        <end position="155"/>
    </location>
</feature>
<sequence length="155" mass="18303">MFGYKQGAVPLTEYYSRVYSKEMNPLVQLRSRVQYIVCKLWSGNNLNEQWLEKQITDQRFIESISANERMNDLYLQQQWQNQVQLNSQIQKLCKFNSIHKHVRTQFSLQSQLFSGQVSGLEASLKYKMTQCNCTLQNINQQISELSNKFIAYSEK</sequence>
<gene>
    <name evidence="2" type="ORF">HINF_LOCUS13559</name>
</gene>
<evidence type="ECO:0000256" key="1">
    <source>
        <dbReference type="SAM" id="Coils"/>
    </source>
</evidence>
<protein>
    <submittedName>
        <fullName evidence="2">Hypothetical_protein</fullName>
    </submittedName>
</protein>
<dbReference type="Proteomes" id="UP001642409">
    <property type="component" value="Unassembled WGS sequence"/>
</dbReference>
<comment type="caution">
    <text evidence="2">The sequence shown here is derived from an EMBL/GenBank/DDBJ whole genome shotgun (WGS) entry which is preliminary data.</text>
</comment>